<comment type="function">
    <text evidence="2">May play the central regulatory role in sporulation. It may be an element of the effector pathway responsible for the activation of sporulation genes in response to nutritional stress. Spo0A may act in concert with spo0H (a sigma factor) to control the expression of some genes that are critical to the sporulation process.</text>
</comment>
<dbReference type="GO" id="GO:0003677">
    <property type="term" value="F:DNA binding"/>
    <property type="evidence" value="ECO:0007669"/>
    <property type="project" value="UniProtKB-KW"/>
</dbReference>
<dbReference type="EMBL" id="JQIF01000016">
    <property type="protein sequence ID" value="KGJ54424.1"/>
    <property type="molecule type" value="Genomic_DNA"/>
</dbReference>
<dbReference type="Proteomes" id="UP000030008">
    <property type="component" value="Unassembled WGS sequence"/>
</dbReference>
<dbReference type="InterPro" id="IPR001789">
    <property type="entry name" value="Sig_transdc_resp-reg_receiver"/>
</dbReference>
<dbReference type="Gene3D" id="3.40.50.2300">
    <property type="match status" value="1"/>
</dbReference>
<evidence type="ECO:0000313" key="7">
    <source>
        <dbReference type="EMBL" id="MCR0233717.1"/>
    </source>
</evidence>
<dbReference type="GO" id="GO:0000156">
    <property type="term" value="F:phosphorelay response regulator activity"/>
    <property type="evidence" value="ECO:0007669"/>
    <property type="project" value="InterPro"/>
</dbReference>
<name>A0A099I8Y5_CLOIN</name>
<dbReference type="EMBL" id="WWTN01000012">
    <property type="protein sequence ID" value="MZH55874.1"/>
    <property type="molecule type" value="Genomic_DNA"/>
</dbReference>
<accession>A0A099I8Y5</accession>
<evidence type="ECO:0000313" key="9">
    <source>
        <dbReference type="Proteomes" id="UP000030008"/>
    </source>
</evidence>
<feature type="domain" description="HTH LytTR-type" evidence="5">
    <location>
        <begin position="130"/>
        <end position="229"/>
    </location>
</feature>
<dbReference type="SMART" id="SM00448">
    <property type="entry name" value="REC"/>
    <property type="match status" value="1"/>
</dbReference>
<dbReference type="Pfam" id="PF00072">
    <property type="entry name" value="Response_reg"/>
    <property type="match status" value="1"/>
</dbReference>
<feature type="modified residue" description="4-aspartylphosphate" evidence="3">
    <location>
        <position position="59"/>
    </location>
</feature>
<dbReference type="Pfam" id="PF04397">
    <property type="entry name" value="LytTR"/>
    <property type="match status" value="1"/>
</dbReference>
<evidence type="ECO:0000256" key="3">
    <source>
        <dbReference type="PROSITE-ProRule" id="PRU00169"/>
    </source>
</evidence>
<evidence type="ECO:0000313" key="8">
    <source>
        <dbReference type="EMBL" id="MZH55874.1"/>
    </source>
</evidence>
<dbReference type="SMART" id="SM00850">
    <property type="entry name" value="LytTR"/>
    <property type="match status" value="1"/>
</dbReference>
<feature type="domain" description="Response regulatory" evidence="4">
    <location>
        <begin position="3"/>
        <end position="122"/>
    </location>
</feature>
<reference evidence="7" key="3">
    <citation type="journal article" date="2022" name="Clin. Infect. Dis.">
        <title>Association between Clostridium innocuum and antibiotic-associated diarrhea in adults and children: A cross-sectional study and comparative genomics analysis.</title>
        <authorList>
            <person name="Cherny K.E."/>
            <person name="Muscat E.B."/>
            <person name="Balaji A."/>
            <person name="Mukherjee J."/>
            <person name="Ozer E.A."/>
            <person name="Angarone M.P."/>
            <person name="Hauser A.R."/>
            <person name="Sichel J.S."/>
            <person name="Amponsah E."/>
            <person name="Kociolek L.K."/>
        </authorList>
    </citation>
    <scope>NUCLEOTIDE SEQUENCE</scope>
    <source>
        <strain evidence="7">NU1-AC-029v</strain>
    </source>
</reference>
<evidence type="ECO:0000256" key="1">
    <source>
        <dbReference type="ARBA" id="ARBA00018672"/>
    </source>
</evidence>
<dbReference type="PROSITE" id="PS50930">
    <property type="entry name" value="HTH_LYTTR"/>
    <property type="match status" value="1"/>
</dbReference>
<dbReference type="InterPro" id="IPR007492">
    <property type="entry name" value="LytTR_DNA-bd_dom"/>
</dbReference>
<organism evidence="6 9">
    <name type="scientific">Clostridium innocuum</name>
    <dbReference type="NCBI Taxonomy" id="1522"/>
    <lineage>
        <taxon>Bacteria</taxon>
        <taxon>Bacillati</taxon>
        <taxon>Bacillota</taxon>
        <taxon>Clostridia</taxon>
        <taxon>Eubacteriales</taxon>
        <taxon>Clostridiaceae</taxon>
        <taxon>Clostridium</taxon>
    </lineage>
</organism>
<gene>
    <name evidence="6" type="ORF">CIAN88_03550</name>
    <name evidence="8" type="ORF">GT664_08900</name>
    <name evidence="7" type="ORF">MKC95_13165</name>
</gene>
<keyword evidence="3" id="KW-0597">Phosphoprotein</keyword>
<dbReference type="SUPFAM" id="SSF52172">
    <property type="entry name" value="CheY-like"/>
    <property type="match status" value="1"/>
</dbReference>
<evidence type="ECO:0000259" key="5">
    <source>
        <dbReference type="PROSITE" id="PS50930"/>
    </source>
</evidence>
<dbReference type="Proteomes" id="UP000604383">
    <property type="component" value="Unassembled WGS sequence"/>
</dbReference>
<comment type="caution">
    <text evidence="6">The sequence shown here is derived from an EMBL/GenBank/DDBJ whole genome shotgun (WGS) entry which is preliminary data.</text>
</comment>
<dbReference type="InterPro" id="IPR046947">
    <property type="entry name" value="LytR-like"/>
</dbReference>
<protein>
    <recommendedName>
        <fullName evidence="1">Stage 0 sporulation protein A homolog</fullName>
    </recommendedName>
</protein>
<evidence type="ECO:0000313" key="6">
    <source>
        <dbReference type="EMBL" id="KGJ54424.1"/>
    </source>
</evidence>
<evidence type="ECO:0000259" key="4">
    <source>
        <dbReference type="PROSITE" id="PS50110"/>
    </source>
</evidence>
<reference evidence="8" key="2">
    <citation type="journal article" date="2019" name="Nat. Med.">
        <title>A library of human gut bacterial isolates paired with longitudinal multiomics data enables mechanistic microbiome research.</title>
        <authorList>
            <person name="Poyet M."/>
            <person name="Groussin M."/>
            <person name="Gibbons S.M."/>
            <person name="Avila-Pacheco J."/>
            <person name="Jiang X."/>
            <person name="Kearney S.M."/>
            <person name="Perrotta A.R."/>
            <person name="Berdy B."/>
            <person name="Zhao S."/>
            <person name="Lieberman T.D."/>
            <person name="Swanson P.K."/>
            <person name="Smith M."/>
            <person name="Roesemann S."/>
            <person name="Alexander J.E."/>
            <person name="Rich S.A."/>
            <person name="Livny J."/>
            <person name="Vlamakis H."/>
            <person name="Clish C."/>
            <person name="Bullock K."/>
            <person name="Deik A."/>
            <person name="Scott J."/>
            <person name="Pierce K.A."/>
            <person name="Xavier R.J."/>
            <person name="Alm E.J."/>
        </authorList>
    </citation>
    <scope>NUCLEOTIDE SEQUENCE</scope>
    <source>
        <strain evidence="8">BIOML-A12</strain>
    </source>
</reference>
<reference evidence="6 9" key="1">
    <citation type="submission" date="2014-08" db="EMBL/GenBank/DDBJ databases">
        <title>Clostridium innocuum, an unnegligible vancomycin-resistant pathogen causing extra-intestinal infections.</title>
        <authorList>
            <person name="Feng Y."/>
            <person name="Chiu C.-H."/>
        </authorList>
    </citation>
    <scope>NUCLEOTIDE SEQUENCE [LARGE SCALE GENOMIC DNA]</scope>
    <source>
        <strain evidence="6 9">AN88</strain>
    </source>
</reference>
<dbReference type="Gene3D" id="2.40.50.1020">
    <property type="entry name" value="LytTr DNA-binding domain"/>
    <property type="match status" value="1"/>
</dbReference>
<keyword evidence="7" id="KW-0238">DNA-binding</keyword>
<dbReference type="Proteomes" id="UP001203972">
    <property type="component" value="Unassembled WGS sequence"/>
</dbReference>
<dbReference type="InterPro" id="IPR011006">
    <property type="entry name" value="CheY-like_superfamily"/>
</dbReference>
<evidence type="ECO:0000256" key="2">
    <source>
        <dbReference type="ARBA" id="ARBA00024867"/>
    </source>
</evidence>
<dbReference type="AlphaFoldDB" id="A0A099I8Y5"/>
<sequence>MYHIAILDDERKEAEHIKELADVYFDRKELMQRRIDIFHNGNELLAHVKAIPCDLLFLDIEVGQENGIEIGRKLRQIAPDMIIVVITGYLKYSVEGYKIQAARYLLKPVNAQLLYSELDEVLSLDDRQTLVLEERDTYHRIKRKDILYVETMGRGTRFHTPEGTFESRESLSIWEQRLDAALFVECHKGILVHVRRIVSMEKDTILLETGETLPLARRRVETVKAVWRSFQEKYA</sequence>
<dbReference type="PANTHER" id="PTHR37299">
    <property type="entry name" value="TRANSCRIPTIONAL REGULATOR-RELATED"/>
    <property type="match status" value="1"/>
</dbReference>
<dbReference type="EMBL" id="JAKTMA010000022">
    <property type="protein sequence ID" value="MCR0233717.1"/>
    <property type="molecule type" value="Genomic_DNA"/>
</dbReference>
<dbReference type="PANTHER" id="PTHR37299:SF1">
    <property type="entry name" value="STAGE 0 SPORULATION PROTEIN A HOMOLOG"/>
    <property type="match status" value="1"/>
</dbReference>
<dbReference type="RefSeq" id="WP_008818356.1">
    <property type="nucleotide sequence ID" value="NZ_AP025565.1"/>
</dbReference>
<dbReference type="PROSITE" id="PS50110">
    <property type="entry name" value="RESPONSE_REGULATORY"/>
    <property type="match status" value="1"/>
</dbReference>
<proteinExistence type="predicted"/>